<dbReference type="Proteomes" id="UP000243498">
    <property type="component" value="Unassembled WGS sequence"/>
</dbReference>
<name>A0A167ELD0_METRR</name>
<keyword evidence="2" id="KW-1185">Reference proteome</keyword>
<comment type="caution">
    <text evidence="1">The sequence shown here is derived from an EMBL/GenBank/DDBJ whole genome shotgun (WGS) entry which is preliminary data.</text>
</comment>
<evidence type="ECO:0000313" key="2">
    <source>
        <dbReference type="Proteomes" id="UP000243498"/>
    </source>
</evidence>
<reference evidence="1 2" key="1">
    <citation type="journal article" date="2016" name="Genome Biol. Evol.">
        <title>Divergent and convergent evolution of fungal pathogenicity.</title>
        <authorList>
            <person name="Shang Y."/>
            <person name="Xiao G."/>
            <person name="Zheng P."/>
            <person name="Cen K."/>
            <person name="Zhan S."/>
            <person name="Wang C."/>
        </authorList>
    </citation>
    <scope>NUCLEOTIDE SEQUENCE [LARGE SCALE GENOMIC DNA]</scope>
    <source>
        <strain evidence="1 2">RCEF 4871</strain>
    </source>
</reference>
<evidence type="ECO:0000313" key="1">
    <source>
        <dbReference type="EMBL" id="OAA44109.1"/>
    </source>
</evidence>
<organism evidence="1 2">
    <name type="scientific">Metarhizium rileyi (strain RCEF 4871)</name>
    <name type="common">Nomuraea rileyi</name>
    <dbReference type="NCBI Taxonomy" id="1649241"/>
    <lineage>
        <taxon>Eukaryota</taxon>
        <taxon>Fungi</taxon>
        <taxon>Dikarya</taxon>
        <taxon>Ascomycota</taxon>
        <taxon>Pezizomycotina</taxon>
        <taxon>Sordariomycetes</taxon>
        <taxon>Hypocreomycetidae</taxon>
        <taxon>Hypocreales</taxon>
        <taxon>Clavicipitaceae</taxon>
        <taxon>Metarhizium</taxon>
    </lineage>
</organism>
<protein>
    <submittedName>
        <fullName evidence="1">Uncharacterized protein</fullName>
    </submittedName>
</protein>
<proteinExistence type="predicted"/>
<accession>A0A167ELD0</accession>
<gene>
    <name evidence="1" type="ORF">NOR_03837</name>
</gene>
<sequence>MLCQFIPTVNGKLEIAIRAAVLRQELGELHIAEGHYVVHGDCRRVGFQGIHFTANSNRMTEKGRRFLWLASVLRIVFSGSGARVPTKYTELSGNAVAVQSRHCAEGSTPGLRYACDVDNQGATAQLPWAHTGDYTATSYVGRNRQIRGPPTGHPSIFAEESTGADGSIWGTVVAIFIISRTRQQTSRGP</sequence>
<dbReference type="AlphaFoldDB" id="A0A167ELD0"/>
<dbReference type="EMBL" id="AZHC01000010">
    <property type="protein sequence ID" value="OAA44109.1"/>
    <property type="molecule type" value="Genomic_DNA"/>
</dbReference>